<evidence type="ECO:0000313" key="1">
    <source>
        <dbReference type="EMBL" id="MBO0333765.1"/>
    </source>
</evidence>
<reference evidence="1 2" key="1">
    <citation type="submission" date="2021-03" db="EMBL/GenBank/DDBJ databases">
        <title>Sneathiella sp. CAU 1612 isolated from Kang Won-do.</title>
        <authorList>
            <person name="Kim W."/>
        </authorList>
    </citation>
    <scope>NUCLEOTIDE SEQUENCE [LARGE SCALE GENOMIC DNA]</scope>
    <source>
        <strain evidence="1 2">CAU 1612</strain>
    </source>
</reference>
<dbReference type="RefSeq" id="WP_207044522.1">
    <property type="nucleotide sequence ID" value="NZ_JAFLNC010000002.1"/>
</dbReference>
<dbReference type="Proteomes" id="UP000664761">
    <property type="component" value="Unassembled WGS sequence"/>
</dbReference>
<name>A0ABS3F5H1_9PROT</name>
<dbReference type="Gene3D" id="3.40.50.410">
    <property type="entry name" value="von Willebrand factor, type A domain"/>
    <property type="match status" value="1"/>
</dbReference>
<sequence>MMLTMLRKFCAEEGGTALLVFALALFIVIGGMAFAIDMARFLAAKSRLGIATEMAVVTAAQNFRFLSAEELDQLATEIVRANFRGTDLLTYSDDTIAPPSVNLATIAGTGEITLTASVEIPTTLLRAFNFFDDVAVSTSISAVQEMPEAEVVLVLDASESLGSSGRLGDVTSAATAFAGSLEAEVAQTQGIKWALVPVGNAIVNVAPHNNWLEEGAWPENLPPEGPGTTEWSGDLAEDRWCVAPRAGTAGEGDTLPGTAAFPLILTLDSEIDPDTGQPHYRNITTADCRSERIRGLADSLSLTAALGTLEGHGSTAYGRGILWAERVLSPQWQGVWSEESGLPVAYEDNSVEKIAVLVIGTSAADAGEDTLLANSCARMKQNGITLYVIDYLAPEPTPTLLRHCATSGGHYFRVTEAASLRRAFFTIAKFMTVVRFSG</sequence>
<protein>
    <recommendedName>
        <fullName evidence="3">Flp pilus-assembly TadG-like N-terminal domain-containing protein</fullName>
    </recommendedName>
</protein>
<evidence type="ECO:0000313" key="2">
    <source>
        <dbReference type="Proteomes" id="UP000664761"/>
    </source>
</evidence>
<evidence type="ECO:0008006" key="3">
    <source>
        <dbReference type="Google" id="ProtNLM"/>
    </source>
</evidence>
<dbReference type="SUPFAM" id="SSF53300">
    <property type="entry name" value="vWA-like"/>
    <property type="match status" value="1"/>
</dbReference>
<dbReference type="InterPro" id="IPR036465">
    <property type="entry name" value="vWFA_dom_sf"/>
</dbReference>
<organism evidence="1 2">
    <name type="scientific">Sneathiella sedimenti</name>
    <dbReference type="NCBI Taxonomy" id="2816034"/>
    <lineage>
        <taxon>Bacteria</taxon>
        <taxon>Pseudomonadati</taxon>
        <taxon>Pseudomonadota</taxon>
        <taxon>Alphaproteobacteria</taxon>
        <taxon>Sneathiellales</taxon>
        <taxon>Sneathiellaceae</taxon>
        <taxon>Sneathiella</taxon>
    </lineage>
</organism>
<proteinExistence type="predicted"/>
<keyword evidence="2" id="KW-1185">Reference proteome</keyword>
<comment type="caution">
    <text evidence="1">The sequence shown here is derived from an EMBL/GenBank/DDBJ whole genome shotgun (WGS) entry which is preliminary data.</text>
</comment>
<gene>
    <name evidence="1" type="ORF">J0X12_09075</name>
</gene>
<dbReference type="EMBL" id="JAFLNC010000002">
    <property type="protein sequence ID" value="MBO0333765.1"/>
    <property type="molecule type" value="Genomic_DNA"/>
</dbReference>
<accession>A0ABS3F5H1</accession>